<organism evidence="1 2">
    <name type="scientific">Lophium mytilinum</name>
    <dbReference type="NCBI Taxonomy" id="390894"/>
    <lineage>
        <taxon>Eukaryota</taxon>
        <taxon>Fungi</taxon>
        <taxon>Dikarya</taxon>
        <taxon>Ascomycota</taxon>
        <taxon>Pezizomycotina</taxon>
        <taxon>Dothideomycetes</taxon>
        <taxon>Pleosporomycetidae</taxon>
        <taxon>Mytilinidiales</taxon>
        <taxon>Mytilinidiaceae</taxon>
        <taxon>Lophium</taxon>
    </lineage>
</organism>
<gene>
    <name evidence="1" type="ORF">BU16DRAFT_269270</name>
</gene>
<protein>
    <submittedName>
        <fullName evidence="1">Uncharacterized protein</fullName>
    </submittedName>
</protein>
<dbReference type="EMBL" id="MU004184">
    <property type="protein sequence ID" value="KAF2499384.1"/>
    <property type="molecule type" value="Genomic_DNA"/>
</dbReference>
<evidence type="ECO:0000313" key="1">
    <source>
        <dbReference type="EMBL" id="KAF2499384.1"/>
    </source>
</evidence>
<dbReference type="Proteomes" id="UP000799750">
    <property type="component" value="Unassembled WGS sequence"/>
</dbReference>
<accession>A0A6A6R4Y1</accession>
<keyword evidence="2" id="KW-1185">Reference proteome</keyword>
<name>A0A6A6R4Y1_9PEZI</name>
<dbReference type="AlphaFoldDB" id="A0A6A6R4Y1"/>
<proteinExistence type="predicted"/>
<dbReference type="OrthoDB" id="1896086at2759"/>
<evidence type="ECO:0000313" key="2">
    <source>
        <dbReference type="Proteomes" id="UP000799750"/>
    </source>
</evidence>
<reference evidence="1" key="1">
    <citation type="journal article" date="2020" name="Stud. Mycol.">
        <title>101 Dothideomycetes genomes: a test case for predicting lifestyles and emergence of pathogens.</title>
        <authorList>
            <person name="Haridas S."/>
            <person name="Albert R."/>
            <person name="Binder M."/>
            <person name="Bloem J."/>
            <person name="Labutti K."/>
            <person name="Salamov A."/>
            <person name="Andreopoulos B."/>
            <person name="Baker S."/>
            <person name="Barry K."/>
            <person name="Bills G."/>
            <person name="Bluhm B."/>
            <person name="Cannon C."/>
            <person name="Castanera R."/>
            <person name="Culley D."/>
            <person name="Daum C."/>
            <person name="Ezra D."/>
            <person name="Gonzalez J."/>
            <person name="Henrissat B."/>
            <person name="Kuo A."/>
            <person name="Liang C."/>
            <person name="Lipzen A."/>
            <person name="Lutzoni F."/>
            <person name="Magnuson J."/>
            <person name="Mondo S."/>
            <person name="Nolan M."/>
            <person name="Ohm R."/>
            <person name="Pangilinan J."/>
            <person name="Park H.-J."/>
            <person name="Ramirez L."/>
            <person name="Alfaro M."/>
            <person name="Sun H."/>
            <person name="Tritt A."/>
            <person name="Yoshinaga Y."/>
            <person name="Zwiers L.-H."/>
            <person name="Turgeon B."/>
            <person name="Goodwin S."/>
            <person name="Spatafora J."/>
            <person name="Crous P."/>
            <person name="Grigoriev I."/>
        </authorList>
    </citation>
    <scope>NUCLEOTIDE SEQUENCE</scope>
    <source>
        <strain evidence="1">CBS 269.34</strain>
    </source>
</reference>
<sequence length="120" mass="13271">MSWTGSLQKGDITDALQDHPSLSLDRKIAKSKLSLVKRDDPYYIAIPKDSEDYAQTKATREFLNSEVKNPSKEIVEIHLPGTGHVIAWGCLQLTGEAKVEVEGYIGVEAPLGDDSEVWDD</sequence>